<proteinExistence type="predicted"/>
<accession>A0A2T1E0E0</accession>
<dbReference type="RefSeq" id="WP_106258203.1">
    <property type="nucleotide sequence ID" value="NZ_CAWNSW010000045.1"/>
</dbReference>
<name>A0A2T1E0E0_9CYAN</name>
<reference evidence="2" key="1">
    <citation type="submission" date="2018-02" db="EMBL/GenBank/DDBJ databases">
        <authorList>
            <person name="Moore K."/>
            <person name="Momper L."/>
        </authorList>
    </citation>
    <scope>NUCLEOTIDE SEQUENCE [LARGE SCALE GENOMIC DNA]</scope>
    <source>
        <strain evidence="2">ULC18</strain>
    </source>
</reference>
<sequence length="86" mass="9404">MTHRASIATAPDFSGMVEAIADQVAERLRQSAPPQLPALTPVIEPIEKYRHLHEICEAGYRLSTSDSAPLLGLKTLPGNAFDRHQV</sequence>
<comment type="caution">
    <text evidence="1">The sequence shown here is derived from an EMBL/GenBank/DDBJ whole genome shotgun (WGS) entry which is preliminary data.</text>
</comment>
<dbReference type="AlphaFoldDB" id="A0A2T1E0E0"/>
<evidence type="ECO:0000313" key="1">
    <source>
        <dbReference type="EMBL" id="PSB26223.1"/>
    </source>
</evidence>
<protein>
    <submittedName>
        <fullName evidence="1">Uncharacterized protein</fullName>
    </submittedName>
</protein>
<dbReference type="Proteomes" id="UP000239576">
    <property type="component" value="Unassembled WGS sequence"/>
</dbReference>
<dbReference type="EMBL" id="PVWK01000111">
    <property type="protein sequence ID" value="PSB26223.1"/>
    <property type="molecule type" value="Genomic_DNA"/>
</dbReference>
<gene>
    <name evidence="1" type="ORF">C7B82_20610</name>
</gene>
<keyword evidence="2" id="KW-1185">Reference proteome</keyword>
<evidence type="ECO:0000313" key="2">
    <source>
        <dbReference type="Proteomes" id="UP000239576"/>
    </source>
</evidence>
<organism evidence="1 2">
    <name type="scientific">Stenomitos frigidus ULC18</name>
    <dbReference type="NCBI Taxonomy" id="2107698"/>
    <lineage>
        <taxon>Bacteria</taxon>
        <taxon>Bacillati</taxon>
        <taxon>Cyanobacteriota</taxon>
        <taxon>Cyanophyceae</taxon>
        <taxon>Leptolyngbyales</taxon>
        <taxon>Leptolyngbyaceae</taxon>
        <taxon>Stenomitos</taxon>
    </lineage>
</organism>
<reference evidence="1 2" key="2">
    <citation type="submission" date="2018-03" db="EMBL/GenBank/DDBJ databases">
        <title>The ancient ancestry and fast evolution of plastids.</title>
        <authorList>
            <person name="Moore K.R."/>
            <person name="Magnabosco C."/>
            <person name="Momper L."/>
            <person name="Gold D.A."/>
            <person name="Bosak T."/>
            <person name="Fournier G.P."/>
        </authorList>
    </citation>
    <scope>NUCLEOTIDE SEQUENCE [LARGE SCALE GENOMIC DNA]</scope>
    <source>
        <strain evidence="1 2">ULC18</strain>
    </source>
</reference>